<gene>
    <name evidence="15" type="ORF">M3P05_12045</name>
</gene>
<keyword evidence="7" id="KW-0274">FAD</keyword>
<dbReference type="SUPFAM" id="SSF46977">
    <property type="entry name" value="Succinate dehydrogenase/fumarate reductase flavoprotein C-terminal domain"/>
    <property type="match status" value="1"/>
</dbReference>
<dbReference type="Pfam" id="PF00890">
    <property type="entry name" value="FAD_binding_2"/>
    <property type="match status" value="1"/>
</dbReference>
<dbReference type="InterPro" id="IPR036188">
    <property type="entry name" value="FAD/NAD-bd_sf"/>
</dbReference>
<reference evidence="15 16" key="1">
    <citation type="submission" date="2022-05" db="EMBL/GenBank/DDBJ databases">
        <authorList>
            <person name="Park J.-S."/>
        </authorList>
    </citation>
    <scope>NUCLEOTIDE SEQUENCE [LARGE SCALE GENOMIC DNA]</scope>
    <source>
        <strain evidence="15 16">2012CJ34-2</strain>
    </source>
</reference>
<evidence type="ECO:0000256" key="5">
    <source>
        <dbReference type="ARBA" id="ARBA00022448"/>
    </source>
</evidence>
<dbReference type="NCBIfam" id="TIGR01812">
    <property type="entry name" value="sdhA_frdA_Gneg"/>
    <property type="match status" value="1"/>
</dbReference>
<comment type="catalytic activity">
    <reaction evidence="11">
        <text>a quinone + succinate = fumarate + a quinol</text>
        <dbReference type="Rhea" id="RHEA:40523"/>
        <dbReference type="ChEBI" id="CHEBI:24646"/>
        <dbReference type="ChEBI" id="CHEBI:29806"/>
        <dbReference type="ChEBI" id="CHEBI:30031"/>
        <dbReference type="ChEBI" id="CHEBI:132124"/>
        <dbReference type="EC" id="1.3.5.1"/>
    </reaction>
</comment>
<keyword evidence="10" id="KW-0472">Membrane</keyword>
<dbReference type="InterPro" id="IPR014006">
    <property type="entry name" value="Succ_Dhase_FrdA_Gneg"/>
</dbReference>
<dbReference type="EC" id="1.3.5.1" evidence="4"/>
<feature type="domain" description="Fumarate reductase/succinate dehydrogenase flavoprotein-like C-terminal" evidence="14">
    <location>
        <begin position="467"/>
        <end position="595"/>
    </location>
</feature>
<dbReference type="SUPFAM" id="SSF51905">
    <property type="entry name" value="FAD/NAD(P)-binding domain"/>
    <property type="match status" value="1"/>
</dbReference>
<feature type="compositionally biased region" description="Basic and acidic residues" evidence="12">
    <location>
        <begin position="662"/>
        <end position="679"/>
    </location>
</feature>
<evidence type="ECO:0000256" key="8">
    <source>
        <dbReference type="ARBA" id="ARBA00022982"/>
    </source>
</evidence>
<evidence type="ECO:0000256" key="12">
    <source>
        <dbReference type="SAM" id="MobiDB-lite"/>
    </source>
</evidence>
<dbReference type="Pfam" id="PF02910">
    <property type="entry name" value="Succ_DH_flav_C"/>
    <property type="match status" value="1"/>
</dbReference>
<dbReference type="InterPro" id="IPR003952">
    <property type="entry name" value="FRD_SDH_FAD_BS"/>
</dbReference>
<keyword evidence="8" id="KW-0249">Electron transport</keyword>
<feature type="compositionally biased region" description="Basic and acidic residues" evidence="12">
    <location>
        <begin position="619"/>
        <end position="628"/>
    </location>
</feature>
<comment type="caution">
    <text evidence="15">The sequence shown here is derived from an EMBL/GenBank/DDBJ whole genome shotgun (WGS) entry which is preliminary data.</text>
</comment>
<dbReference type="Gene3D" id="3.90.700.10">
    <property type="entry name" value="Succinate dehydrogenase/fumarate reductase flavoprotein, catalytic domain"/>
    <property type="match status" value="1"/>
</dbReference>
<evidence type="ECO:0000256" key="2">
    <source>
        <dbReference type="ARBA" id="ARBA00004515"/>
    </source>
</evidence>
<dbReference type="InterPro" id="IPR015939">
    <property type="entry name" value="Fum_Rdtase/Succ_DH_flav-like_C"/>
</dbReference>
<dbReference type="NCBIfam" id="NF006383">
    <property type="entry name" value="PRK08626.1"/>
    <property type="match status" value="1"/>
</dbReference>
<evidence type="ECO:0000256" key="11">
    <source>
        <dbReference type="ARBA" id="ARBA00049220"/>
    </source>
</evidence>
<dbReference type="Gene3D" id="1.20.58.100">
    <property type="entry name" value="Fumarate reductase/succinate dehydrogenase flavoprotein-like, C-terminal domain"/>
    <property type="match status" value="1"/>
</dbReference>
<dbReference type="InterPro" id="IPR027477">
    <property type="entry name" value="Succ_DH/fumarate_Rdtase_cat_sf"/>
</dbReference>
<dbReference type="Proteomes" id="UP001203338">
    <property type="component" value="Unassembled WGS sequence"/>
</dbReference>
<evidence type="ECO:0000256" key="7">
    <source>
        <dbReference type="ARBA" id="ARBA00022827"/>
    </source>
</evidence>
<comment type="subcellular location">
    <subcellularLocation>
        <location evidence="2">Cell inner membrane</location>
        <topology evidence="2">Peripheral membrane protein</topology>
        <orientation evidence="2">Cytoplasmic side</orientation>
    </subcellularLocation>
</comment>
<sequence length="679" mass="74996">MKTVYTDALVIGGGLAGLRVAIAAKERGFETIVLSLIPAKRSHSAAAQGGMQASLGNSAKGEGDNEDVHFHDTVKGSDWGCDQKVARMFTHVAPKAIRELASWGVPWNRVKAGDRQAIVNAKRVTITEPDEAHGLITARDFGGTKKWRTCYTSDGTGHTMLYTLGDQAIKRDISIHERKEAIALIHDDERCHGAVIRDLVTGELIAYLARTTTIATGGYGRLWSVSTNAIICEGTGQAIAMETGKVAIGNPEAIQFHPTAIVPAGILTTEGCRGDGGVLRDKDGHRFMPDYEPEKKELASRDVVSRRMTEHMRKGKGVDSPYGPHLWLDITLLGEEHIHKNLREVQEICQYFLGIDPAKEWIPVRPTQHYSMGGIRTNETGEAPHLKGLFSVGEAACWDMHGFNRLGGNSVSETVVAGMIVGEYVADACQTYSMGERSLAASFINKEHQAIETLLSRQKGENVYELRHAMEQVMMDKVGIFRSGPVLHEAVEELKVLQQRAENIAVKTRKKHANPELVAALRLRKMLKIALAVATGAEARKESRGAHSREDYPQRNDAEWLNRTLAFWNKDDTLRLEYEQLDIMEMELPPGYRGYGEDNSIPHPDTAKRQLEVNQIAEHSRDRFERQKATMPFDLPGKYLPKNQRRVAEPAPAALQSPAKSPSEEKASAKVEEKAGEAA</sequence>
<dbReference type="InterPro" id="IPR030664">
    <property type="entry name" value="SdhA/FrdA/AprA"/>
</dbReference>
<dbReference type="PROSITE" id="PS00504">
    <property type="entry name" value="FRD_SDH_FAD_BINDING"/>
    <property type="match status" value="1"/>
</dbReference>
<dbReference type="InterPro" id="IPR003953">
    <property type="entry name" value="FAD-dep_OxRdtase_2_FAD-bd"/>
</dbReference>
<evidence type="ECO:0000259" key="14">
    <source>
        <dbReference type="Pfam" id="PF02910"/>
    </source>
</evidence>
<evidence type="ECO:0000256" key="10">
    <source>
        <dbReference type="ARBA" id="ARBA00023136"/>
    </source>
</evidence>
<proteinExistence type="inferred from homology"/>
<evidence type="ECO:0000313" key="15">
    <source>
        <dbReference type="EMBL" id="MCL6270657.1"/>
    </source>
</evidence>
<keyword evidence="16" id="KW-1185">Reference proteome</keyword>
<keyword evidence="6" id="KW-0285">Flavoprotein</keyword>
<feature type="region of interest" description="Disordered" evidence="12">
    <location>
        <begin position="619"/>
        <end position="679"/>
    </location>
</feature>
<evidence type="ECO:0000256" key="1">
    <source>
        <dbReference type="ARBA" id="ARBA00001974"/>
    </source>
</evidence>
<dbReference type="SUPFAM" id="SSF56425">
    <property type="entry name" value="Succinate dehydrogenase/fumarate reductase flavoprotein, catalytic domain"/>
    <property type="match status" value="1"/>
</dbReference>
<comment type="similarity">
    <text evidence="3">Belongs to the FAD-dependent oxidoreductase 2 family. FRD/SDH subfamily.</text>
</comment>
<evidence type="ECO:0000256" key="3">
    <source>
        <dbReference type="ARBA" id="ARBA00008040"/>
    </source>
</evidence>
<evidence type="ECO:0000313" key="16">
    <source>
        <dbReference type="Proteomes" id="UP001203338"/>
    </source>
</evidence>
<dbReference type="Gene3D" id="3.10.20.820">
    <property type="match status" value="1"/>
</dbReference>
<keyword evidence="9" id="KW-0560">Oxidoreductase</keyword>
<evidence type="ECO:0000259" key="13">
    <source>
        <dbReference type="Pfam" id="PF00890"/>
    </source>
</evidence>
<dbReference type="PANTHER" id="PTHR11632:SF71">
    <property type="entry name" value="FUMARATE REDUCTASE FLAVOPROTEIN SUBUNIT"/>
    <property type="match status" value="1"/>
</dbReference>
<dbReference type="EMBL" id="JAMFLX010000015">
    <property type="protein sequence ID" value="MCL6270657.1"/>
    <property type="molecule type" value="Genomic_DNA"/>
</dbReference>
<evidence type="ECO:0000256" key="6">
    <source>
        <dbReference type="ARBA" id="ARBA00022630"/>
    </source>
</evidence>
<protein>
    <recommendedName>
        <fullName evidence="4">succinate dehydrogenase</fullName>
        <ecNumber evidence="4">1.3.5.1</ecNumber>
    </recommendedName>
</protein>
<dbReference type="InterPro" id="IPR037099">
    <property type="entry name" value="Fum_R/Succ_DH_flav-like_C_sf"/>
</dbReference>
<dbReference type="Gene3D" id="3.50.50.60">
    <property type="entry name" value="FAD/NAD(P)-binding domain"/>
    <property type="match status" value="1"/>
</dbReference>
<dbReference type="PANTHER" id="PTHR11632">
    <property type="entry name" value="SUCCINATE DEHYDROGENASE 2 FLAVOPROTEIN SUBUNIT"/>
    <property type="match status" value="1"/>
</dbReference>
<comment type="cofactor">
    <cofactor evidence="1">
        <name>FAD</name>
        <dbReference type="ChEBI" id="CHEBI:57692"/>
    </cofactor>
</comment>
<feature type="domain" description="FAD-dependent oxidoreductase 2 FAD-binding" evidence="13">
    <location>
        <begin position="7"/>
        <end position="411"/>
    </location>
</feature>
<organism evidence="15 16">
    <name type="scientific">Parendozoicomonas callyspongiae</name>
    <dbReference type="NCBI Taxonomy" id="2942213"/>
    <lineage>
        <taxon>Bacteria</taxon>
        <taxon>Pseudomonadati</taxon>
        <taxon>Pseudomonadota</taxon>
        <taxon>Gammaproteobacteria</taxon>
        <taxon>Oceanospirillales</taxon>
        <taxon>Endozoicomonadaceae</taxon>
        <taxon>Parendozoicomonas</taxon>
    </lineage>
</organism>
<dbReference type="RefSeq" id="WP_249699916.1">
    <property type="nucleotide sequence ID" value="NZ_JAMFLX010000015.1"/>
</dbReference>
<accession>A0ABT0PH00</accession>
<name>A0ABT0PH00_9GAMM</name>
<keyword evidence="5" id="KW-0813">Transport</keyword>
<evidence type="ECO:0000256" key="9">
    <source>
        <dbReference type="ARBA" id="ARBA00023002"/>
    </source>
</evidence>
<evidence type="ECO:0000256" key="4">
    <source>
        <dbReference type="ARBA" id="ARBA00012792"/>
    </source>
</evidence>